<protein>
    <submittedName>
        <fullName evidence="1">Uncharacterized protein</fullName>
    </submittedName>
</protein>
<accession>A0ABD0SIJ5</accession>
<dbReference type="EMBL" id="JBEDNZ010000020">
    <property type="protein sequence ID" value="KAL0819663.1"/>
    <property type="molecule type" value="Genomic_DNA"/>
</dbReference>
<evidence type="ECO:0000313" key="1">
    <source>
        <dbReference type="EMBL" id="KAL0819663.1"/>
    </source>
</evidence>
<reference evidence="1 2" key="1">
    <citation type="submission" date="2024-06" db="EMBL/GenBank/DDBJ databases">
        <title>A chromosome-level genome assembly of beet webworm, Loxostege sticticalis.</title>
        <authorList>
            <person name="Zhang Y."/>
        </authorList>
    </citation>
    <scope>NUCLEOTIDE SEQUENCE [LARGE SCALE GENOMIC DNA]</scope>
    <source>
        <strain evidence="1">AQ028</strain>
        <tissue evidence="1">Male pupae</tissue>
    </source>
</reference>
<organism evidence="1 2">
    <name type="scientific">Loxostege sticticalis</name>
    <name type="common">Beet webworm moth</name>
    <dbReference type="NCBI Taxonomy" id="481309"/>
    <lineage>
        <taxon>Eukaryota</taxon>
        <taxon>Metazoa</taxon>
        <taxon>Ecdysozoa</taxon>
        <taxon>Arthropoda</taxon>
        <taxon>Hexapoda</taxon>
        <taxon>Insecta</taxon>
        <taxon>Pterygota</taxon>
        <taxon>Neoptera</taxon>
        <taxon>Endopterygota</taxon>
        <taxon>Lepidoptera</taxon>
        <taxon>Glossata</taxon>
        <taxon>Ditrysia</taxon>
        <taxon>Pyraloidea</taxon>
        <taxon>Crambidae</taxon>
        <taxon>Pyraustinae</taxon>
        <taxon>Loxostege</taxon>
    </lineage>
</organism>
<proteinExistence type="predicted"/>
<sequence>MDTKRVLCSLDKIDVNDPTFYDNLQDEIESDLSRLKKSVEVVRNLRMVAAKMEVETAALYHAELWRDVEELKAINESDASNQPTKLSD</sequence>
<name>A0ABD0SIJ5_LOXSC</name>
<gene>
    <name evidence="1" type="ORF">ABMA28_007730</name>
</gene>
<comment type="caution">
    <text evidence="1">The sequence shown here is derived from an EMBL/GenBank/DDBJ whole genome shotgun (WGS) entry which is preliminary data.</text>
</comment>
<dbReference type="Proteomes" id="UP001549921">
    <property type="component" value="Unassembled WGS sequence"/>
</dbReference>
<evidence type="ECO:0000313" key="2">
    <source>
        <dbReference type="Proteomes" id="UP001549921"/>
    </source>
</evidence>
<dbReference type="AlphaFoldDB" id="A0ABD0SIJ5"/>